<keyword evidence="5 11" id="KW-0547">Nucleotide-binding</keyword>
<evidence type="ECO:0000256" key="6">
    <source>
        <dbReference type="ARBA" id="ARBA00022801"/>
    </source>
</evidence>
<dbReference type="Pfam" id="PF00004">
    <property type="entry name" value="AAA"/>
    <property type="match status" value="1"/>
</dbReference>
<dbReference type="GO" id="GO:0008237">
    <property type="term" value="F:metallopeptidase activity"/>
    <property type="evidence" value="ECO:0007669"/>
    <property type="project" value="UniProtKB-KW"/>
</dbReference>
<keyword evidence="11" id="KW-1003">Cell membrane</keyword>
<evidence type="ECO:0000256" key="9">
    <source>
        <dbReference type="ARBA" id="ARBA00023049"/>
    </source>
</evidence>
<feature type="transmembrane region" description="Helical" evidence="11">
    <location>
        <begin position="118"/>
        <end position="135"/>
    </location>
</feature>
<dbReference type="Gene3D" id="1.10.8.60">
    <property type="match status" value="1"/>
</dbReference>
<gene>
    <name evidence="11 14" type="primary">ftsH</name>
    <name evidence="14" type="ORF">P8627_08900</name>
</gene>
<dbReference type="Gene3D" id="3.30.720.210">
    <property type="match status" value="1"/>
</dbReference>
<comment type="function">
    <text evidence="11">Acts as a processive, ATP-dependent zinc metallopeptidase for both cytoplasmic and membrane proteins. Plays a role in the quality control of integral membrane proteins.</text>
</comment>
<evidence type="ECO:0000256" key="7">
    <source>
        <dbReference type="ARBA" id="ARBA00022833"/>
    </source>
</evidence>
<evidence type="ECO:0000256" key="10">
    <source>
        <dbReference type="ARBA" id="ARBA00023136"/>
    </source>
</evidence>
<dbReference type="PANTHER" id="PTHR23076">
    <property type="entry name" value="METALLOPROTEASE M41 FTSH"/>
    <property type="match status" value="1"/>
</dbReference>
<comment type="subcellular location">
    <subcellularLocation>
        <location evidence="11">Cell membrane</location>
        <topology evidence="11">Multi-pass membrane protein</topology>
        <orientation evidence="11">Cytoplasmic side</orientation>
    </subcellularLocation>
    <subcellularLocation>
        <location evidence="1">Membrane</location>
    </subcellularLocation>
</comment>
<evidence type="ECO:0000256" key="3">
    <source>
        <dbReference type="ARBA" id="ARBA00022670"/>
    </source>
</evidence>
<keyword evidence="9 11" id="KW-0482">Metalloprotease</keyword>
<evidence type="ECO:0000259" key="13">
    <source>
        <dbReference type="SMART" id="SM00382"/>
    </source>
</evidence>
<dbReference type="InterPro" id="IPR000642">
    <property type="entry name" value="Peptidase_M41"/>
</dbReference>
<feature type="binding site" evidence="11">
    <location>
        <position position="510"/>
    </location>
    <ligand>
        <name>Zn(2+)</name>
        <dbReference type="ChEBI" id="CHEBI:29105"/>
        <note>catalytic</note>
    </ligand>
</feature>
<evidence type="ECO:0000256" key="11">
    <source>
        <dbReference type="HAMAP-Rule" id="MF_01458"/>
    </source>
</evidence>
<dbReference type="SMART" id="SM00382">
    <property type="entry name" value="AAA"/>
    <property type="match status" value="1"/>
</dbReference>
<dbReference type="PANTHER" id="PTHR23076:SF97">
    <property type="entry name" value="ATP-DEPENDENT ZINC METALLOPROTEASE YME1L1"/>
    <property type="match status" value="1"/>
</dbReference>
<feature type="domain" description="AAA+ ATPase" evidence="13">
    <location>
        <begin position="205"/>
        <end position="344"/>
    </location>
</feature>
<dbReference type="Proteomes" id="UP001243420">
    <property type="component" value="Chromosome"/>
</dbReference>
<comment type="cofactor">
    <cofactor evidence="11">
        <name>Zn(2+)</name>
        <dbReference type="ChEBI" id="CHEBI:29105"/>
    </cofactor>
    <text evidence="11">Binds 1 zinc ion per subunit.</text>
</comment>
<keyword evidence="7 11" id="KW-0862">Zinc</keyword>
<evidence type="ECO:0000313" key="14">
    <source>
        <dbReference type="EMBL" id="WGH77178.1"/>
    </source>
</evidence>
<protein>
    <recommendedName>
        <fullName evidence="11">ATP-dependent zinc metalloprotease FtsH</fullName>
        <ecNumber evidence="11">3.4.24.-</ecNumber>
    </recommendedName>
</protein>
<feature type="binding site" evidence="11">
    <location>
        <begin position="213"/>
        <end position="220"/>
    </location>
    <ligand>
        <name>ATP</name>
        <dbReference type="ChEBI" id="CHEBI:30616"/>
    </ligand>
</feature>
<dbReference type="SUPFAM" id="SSF52540">
    <property type="entry name" value="P-loop containing nucleoside triphosphate hydrolases"/>
    <property type="match status" value="1"/>
</dbReference>
<dbReference type="InterPro" id="IPR005936">
    <property type="entry name" value="FtsH"/>
</dbReference>
<dbReference type="InterPro" id="IPR027417">
    <property type="entry name" value="P-loop_NTPase"/>
</dbReference>
<keyword evidence="11" id="KW-1133">Transmembrane helix</keyword>
<keyword evidence="4 11" id="KW-0479">Metal-binding</keyword>
<evidence type="ECO:0000256" key="8">
    <source>
        <dbReference type="ARBA" id="ARBA00022840"/>
    </source>
</evidence>
<sequence length="630" mass="67232">MPDPSAPPPRGPTLDPKWLSGAWLVSTMLALGILWVFVLGSQPGPTDLPYSEVKAMIADGIVTGAHLEEHAITVTTGREGEPATFRAVTPAQGDPALLAMLEANGVEITAEAPPQGSILAYFLPWVLILGVYFWFQRRMMGRIAGGLGSGGPGGLFAGRFAQPSEKRPGVTFDDVAGQDQAKTEVAELVEFLREPDRFQRVGAEVPHGVLLMGPPGTGKTLLAKALAGEADVPFFSTSGSEFIEVFVGVGAGRVRKMFEAARKAAPAVIFIDELDSIGRTRGTGLGGGHDEREQTLNQILAELDGFGGKEAVVVLAATNRPDVLDPALLRPGRFDRHVVLNLPDRMARRAILDIHARDLPLVDPNDLEAIAAGTPGFSGADLKNLLNEAAIQAARRHGDSITEADLQEARDKVMMGTVRTLAIHPDEKHRLAVHEAGHTAVAFHLPGADPLYKVTIIPRGRSLGGTHMLSKEEHHTLPEGYLRAQLAILLAGRAAEKRILGSVSSGADDDIQRATKLARSMVARWGMSEALGPVDLRESAEHPFLGQSIAQPREHADETAARVDAAVIALLREAEATADGILEQKRGGLDRLIAQLEAEEILDAEQIAACLSGGDKVRYLKPQPTDGPLE</sequence>
<keyword evidence="8 11" id="KW-0067">ATP-binding</keyword>
<evidence type="ECO:0000256" key="4">
    <source>
        <dbReference type="ARBA" id="ARBA00022723"/>
    </source>
</evidence>
<evidence type="ECO:0000256" key="12">
    <source>
        <dbReference type="RuleBase" id="RU003651"/>
    </source>
</evidence>
<dbReference type="Gene3D" id="1.20.58.760">
    <property type="entry name" value="Peptidase M41"/>
    <property type="match status" value="1"/>
</dbReference>
<keyword evidence="10 11" id="KW-0472">Membrane</keyword>
<keyword evidence="11" id="KW-0812">Transmembrane</keyword>
<evidence type="ECO:0000256" key="2">
    <source>
        <dbReference type="ARBA" id="ARBA00010044"/>
    </source>
</evidence>
<dbReference type="EMBL" id="CP122537">
    <property type="protein sequence ID" value="WGH77178.1"/>
    <property type="molecule type" value="Genomic_DNA"/>
</dbReference>
<keyword evidence="6 11" id="KW-0378">Hydrolase</keyword>
<comment type="subunit">
    <text evidence="11">Homohexamer.</text>
</comment>
<dbReference type="InterPro" id="IPR003960">
    <property type="entry name" value="ATPase_AAA_CS"/>
</dbReference>
<keyword evidence="15" id="KW-1185">Reference proteome</keyword>
<dbReference type="Pfam" id="PF01434">
    <property type="entry name" value="Peptidase_M41"/>
    <property type="match status" value="1"/>
</dbReference>
<feature type="binding site" evidence="11">
    <location>
        <position position="434"/>
    </location>
    <ligand>
        <name>Zn(2+)</name>
        <dbReference type="ChEBI" id="CHEBI:29105"/>
        <note>catalytic</note>
    </ligand>
</feature>
<reference evidence="14 15" key="1">
    <citation type="submission" date="2023-04" db="EMBL/GenBank/DDBJ databases">
        <title>Jannaschia ovalis sp. nov., a marine bacterium isolated from sea tidal flat.</title>
        <authorList>
            <person name="Kwon D.Y."/>
            <person name="Kim J.-J."/>
        </authorList>
    </citation>
    <scope>NUCLEOTIDE SEQUENCE [LARGE SCALE GENOMIC DNA]</scope>
    <source>
        <strain evidence="14 15">GRR-S6-38</strain>
    </source>
</reference>
<proteinExistence type="inferred from homology"/>
<dbReference type="EC" id="3.4.24.-" evidence="11"/>
<comment type="similarity">
    <text evidence="2 11">In the C-terminal section; belongs to the peptidase M41 family.</text>
</comment>
<evidence type="ECO:0000256" key="1">
    <source>
        <dbReference type="ARBA" id="ARBA00004370"/>
    </source>
</evidence>
<organism evidence="14 15">
    <name type="scientific">Jannaschia ovalis</name>
    <dbReference type="NCBI Taxonomy" id="3038773"/>
    <lineage>
        <taxon>Bacteria</taxon>
        <taxon>Pseudomonadati</taxon>
        <taxon>Pseudomonadota</taxon>
        <taxon>Alphaproteobacteria</taxon>
        <taxon>Rhodobacterales</taxon>
        <taxon>Roseobacteraceae</taxon>
        <taxon>Jannaschia</taxon>
    </lineage>
</organism>
<comment type="similarity">
    <text evidence="12">Belongs to the AAA ATPase family.</text>
</comment>
<feature type="active site" evidence="11">
    <location>
        <position position="435"/>
    </location>
</feature>
<dbReference type="NCBIfam" id="TIGR01241">
    <property type="entry name" value="FtsH_fam"/>
    <property type="match status" value="1"/>
</dbReference>
<dbReference type="InterPro" id="IPR003959">
    <property type="entry name" value="ATPase_AAA_core"/>
</dbReference>
<evidence type="ECO:0000313" key="15">
    <source>
        <dbReference type="Proteomes" id="UP001243420"/>
    </source>
</evidence>
<dbReference type="Pfam" id="PF17862">
    <property type="entry name" value="AAA_lid_3"/>
    <property type="match status" value="1"/>
</dbReference>
<dbReference type="PROSITE" id="PS00674">
    <property type="entry name" value="AAA"/>
    <property type="match status" value="1"/>
</dbReference>
<feature type="binding site" evidence="11">
    <location>
        <position position="438"/>
    </location>
    <ligand>
        <name>Zn(2+)</name>
        <dbReference type="ChEBI" id="CHEBI:29105"/>
        <note>catalytic</note>
    </ligand>
</feature>
<keyword evidence="3 11" id="KW-0645">Protease</keyword>
<name>A0ABY8L9Y2_9RHOB</name>
<dbReference type="RefSeq" id="WP_279963752.1">
    <property type="nucleotide sequence ID" value="NZ_CP122537.1"/>
</dbReference>
<dbReference type="SUPFAM" id="SSF140990">
    <property type="entry name" value="FtsH protease domain-like"/>
    <property type="match status" value="1"/>
</dbReference>
<feature type="transmembrane region" description="Helical" evidence="11">
    <location>
        <begin position="21"/>
        <end position="40"/>
    </location>
</feature>
<dbReference type="Gene3D" id="3.40.50.300">
    <property type="entry name" value="P-loop containing nucleotide triphosphate hydrolases"/>
    <property type="match status" value="1"/>
</dbReference>
<evidence type="ECO:0000256" key="5">
    <source>
        <dbReference type="ARBA" id="ARBA00022741"/>
    </source>
</evidence>
<dbReference type="CDD" id="cd19501">
    <property type="entry name" value="RecA-like_FtsH"/>
    <property type="match status" value="1"/>
</dbReference>
<dbReference type="InterPro" id="IPR003593">
    <property type="entry name" value="AAA+_ATPase"/>
</dbReference>
<accession>A0ABY8L9Y2</accession>
<dbReference type="InterPro" id="IPR041569">
    <property type="entry name" value="AAA_lid_3"/>
</dbReference>
<comment type="similarity">
    <text evidence="11">In the central section; belongs to the AAA ATPase family.</text>
</comment>
<dbReference type="InterPro" id="IPR037219">
    <property type="entry name" value="Peptidase_M41-like"/>
</dbReference>
<dbReference type="HAMAP" id="MF_01458">
    <property type="entry name" value="FtsH"/>
    <property type="match status" value="1"/>
</dbReference>